<evidence type="ECO:0000259" key="1">
    <source>
        <dbReference type="Pfam" id="PF01345"/>
    </source>
</evidence>
<reference evidence="3" key="1">
    <citation type="submission" date="2018-08" db="EMBL/GenBank/DDBJ databases">
        <title>Genome of Lactobacillus sp. HBUAS52074.</title>
        <authorList>
            <person name="Guo Z."/>
            <person name="Zhang Z.D."/>
        </authorList>
    </citation>
    <scope>NUCLEOTIDE SEQUENCE [LARGE SCALE GENOMIC DNA]</scope>
    <source>
        <strain evidence="3">HBUAS52074</strain>
    </source>
</reference>
<evidence type="ECO:0000313" key="3">
    <source>
        <dbReference type="Proteomes" id="UP000267208"/>
    </source>
</evidence>
<dbReference type="KEGG" id="lzh:D1B17_03110"/>
<accession>A0A386PPP3</accession>
<sequence>MKTRKIIFKILLALFSSLIMFLFLSHVTTITKAAGGQGDIEQAEKIMRKYDGITNWQEQSTSPPNQVGKIPIGNGVSLGYTFGSARNATGKVVTGGDNTITKYSQGNNTGAPTTPNGKINIFIDQNGTYYGILHQGANSFIGTGGTPGNASDTSIDFALVNGSTSSNEFYDSYNLLRQMPVFESSSSTNKIFYTGTDSNNKPVYKLVGYFYKKSVYAEIVLRPDPTGAPIVRRELYVYNPNTSTAQFQVFFGEDTGLDPSNNNTQTVDNVPMFALGDNKGLFMYSGLSTSPSKLFVTNNVPDGFQNFMGRVLTNPTSWAVKGTIPGKGQISDPSMPFSTAPTASQMGDINAKAGDNLLQVMGNTGQMIDVVDSNGFQDSAYSLRWPAVSLSTGEVAHFSSAIGATVSGLAIPSLRMTYTNANQTTTGSNHVGDTLKFNVKIRNDGYNSNWIISRILDSLPNGLAIDTNTINSSLVNGNTIDYNPNTGLIDNRESNLTFSAQVTNSAPYYLDSSGNLTNTVAVTGHNAGQNDSTTMKDSVKIPVITPSFKYRFTKLVRNETTNPNGDYTQQVTAQKGDVIDYKIDFTSNGQATVKSTSIYDKLDSNLEAVSGSAYWNGTSVSDPDPTYHEYYFAVPGSINNNQTYSFTFKAKVTAPSSQVISNTATLLNTTLSSGTTDSRINTEEPALVNVQDAPQTTAFIEVPSKIDFGSVNSLNLERILKNVNTTGKLRISHGDNTSFQVSVSYDNNGDNPIASGDNKLVQDNGDTLLFNQTKTNSNENWQPLSTSPIPINSDGFSGSYTDLDLTKYVGSQKWKLRIPADTKAGQYSGKITWTIADVPAL</sequence>
<dbReference type="RefSeq" id="WP_120141950.1">
    <property type="nucleotide sequence ID" value="NZ_CP031933.2"/>
</dbReference>
<keyword evidence="3" id="KW-1185">Reference proteome</keyword>
<dbReference type="AlphaFoldDB" id="A0A386PPP3"/>
<organism evidence="2 3">
    <name type="scientific">Companilactobacillus zhachilii</name>
    <dbReference type="NCBI Taxonomy" id="2304606"/>
    <lineage>
        <taxon>Bacteria</taxon>
        <taxon>Bacillati</taxon>
        <taxon>Bacillota</taxon>
        <taxon>Bacilli</taxon>
        <taxon>Lactobacillales</taxon>
        <taxon>Lactobacillaceae</taxon>
        <taxon>Companilactobacillus</taxon>
    </lineage>
</organism>
<dbReference type="NCBIfam" id="TIGR01451">
    <property type="entry name" value="B_ant_repeat"/>
    <property type="match status" value="1"/>
</dbReference>
<proteinExistence type="predicted"/>
<dbReference type="Proteomes" id="UP000267208">
    <property type="component" value="Chromosome"/>
</dbReference>
<dbReference type="EMBL" id="CP031933">
    <property type="protein sequence ID" value="AYE37701.1"/>
    <property type="molecule type" value="Genomic_DNA"/>
</dbReference>
<protein>
    <submittedName>
        <fullName evidence="2">Isopeptide-forming domain-containing fimbrial protein</fullName>
    </submittedName>
</protein>
<dbReference type="InterPro" id="IPR047589">
    <property type="entry name" value="DUF11_rpt"/>
</dbReference>
<gene>
    <name evidence="2" type="ORF">D1B17_03110</name>
</gene>
<dbReference type="OrthoDB" id="2311396at2"/>
<feature type="domain" description="DUF11" evidence="1">
    <location>
        <begin position="570"/>
        <end position="670"/>
    </location>
</feature>
<dbReference type="Pfam" id="PF01345">
    <property type="entry name" value="DUF11"/>
    <property type="match status" value="1"/>
</dbReference>
<dbReference type="InterPro" id="IPR001434">
    <property type="entry name" value="OmcB-like_DUF11"/>
</dbReference>
<name>A0A386PPP3_9LACO</name>
<evidence type="ECO:0000313" key="2">
    <source>
        <dbReference type="EMBL" id="AYE37701.1"/>
    </source>
</evidence>